<evidence type="ECO:0000256" key="1">
    <source>
        <dbReference type="ARBA" id="ARBA00006442"/>
    </source>
</evidence>
<dbReference type="Pfam" id="PF07992">
    <property type="entry name" value="Pyr_redox_2"/>
    <property type="match status" value="1"/>
</dbReference>
<gene>
    <name evidence="6" type="ORF">EK21DRAFT_73053</name>
</gene>
<dbReference type="Gene3D" id="3.50.50.100">
    <property type="match status" value="1"/>
</dbReference>
<evidence type="ECO:0000259" key="5">
    <source>
        <dbReference type="Pfam" id="PF07992"/>
    </source>
</evidence>
<keyword evidence="4" id="KW-0560">Oxidoreductase</keyword>
<dbReference type="EMBL" id="ML978234">
    <property type="protein sequence ID" value="KAF2026956.1"/>
    <property type="molecule type" value="Genomic_DNA"/>
</dbReference>
<proteinExistence type="inferred from homology"/>
<dbReference type="GO" id="GO:0004174">
    <property type="term" value="F:electron-transferring-flavoprotein dehydrogenase activity"/>
    <property type="evidence" value="ECO:0007669"/>
    <property type="project" value="TreeGrafter"/>
</dbReference>
<keyword evidence="3" id="KW-0274">FAD</keyword>
<keyword evidence="7" id="KW-1185">Reference proteome</keyword>
<dbReference type="PRINTS" id="PR00368">
    <property type="entry name" value="FADPNR"/>
</dbReference>
<dbReference type="AlphaFoldDB" id="A0A9P4LHL5"/>
<evidence type="ECO:0000256" key="3">
    <source>
        <dbReference type="ARBA" id="ARBA00022827"/>
    </source>
</evidence>
<dbReference type="InterPro" id="IPR036188">
    <property type="entry name" value="FAD/NAD-bd_sf"/>
</dbReference>
<evidence type="ECO:0000313" key="7">
    <source>
        <dbReference type="Proteomes" id="UP000799777"/>
    </source>
</evidence>
<dbReference type="SUPFAM" id="SSF51905">
    <property type="entry name" value="FAD/NAD(P)-binding domain"/>
    <property type="match status" value="1"/>
</dbReference>
<dbReference type="InterPro" id="IPR023753">
    <property type="entry name" value="FAD/NAD-binding_dom"/>
</dbReference>
<name>A0A9P4LHL5_9PLEO</name>
<comment type="similarity">
    <text evidence="1">Belongs to the FAD-dependent oxidoreductase family.</text>
</comment>
<evidence type="ECO:0000256" key="4">
    <source>
        <dbReference type="ARBA" id="ARBA00023002"/>
    </source>
</evidence>
<sequence>MAEQCNIVVVGGSSAGLMAAHNFLKFTLPALKARGGATYQVYLINPFPKWYFRVASPRVATSTTRMAAEKVVFEISEGFEQYSKDDFTFIVGTATGLNTNARTVSYKSSKSIEQLSYHALIVATGSKTFYPAFSQSAGTEETFEAIETTNAKVKSSKDIIIVGGGPTAIEFAAEVAEFRNGKPGWFSNAPRKVNITLLTATDRLLPQLQPRIGKTAEQKLKNLGVDVVYNTRVTDAKEDGRGRTVVTLAKGETLEADLYVPAYGVQPNSSWLPENLLDEKNYLKTSDTLRVDVAGPRVYAVGDIASYSRNNVFDIIQALPVLAVNMKRDLLAYNPMLPLEKPKGKDRVYKIDTRDSMVMPLGSSGGVGVIMDWELPGWAVWLIKGRDYLLGMSGLPTVNGGVVKETKWTTDEAVI</sequence>
<evidence type="ECO:0000256" key="2">
    <source>
        <dbReference type="ARBA" id="ARBA00022630"/>
    </source>
</evidence>
<dbReference type="PANTHER" id="PTHR43735">
    <property type="entry name" value="APOPTOSIS-INDUCING FACTOR 1"/>
    <property type="match status" value="1"/>
</dbReference>
<reference evidence="6" key="1">
    <citation type="journal article" date="2020" name="Stud. Mycol.">
        <title>101 Dothideomycetes genomes: a test case for predicting lifestyles and emergence of pathogens.</title>
        <authorList>
            <person name="Haridas S."/>
            <person name="Albert R."/>
            <person name="Binder M."/>
            <person name="Bloem J."/>
            <person name="Labutti K."/>
            <person name="Salamov A."/>
            <person name="Andreopoulos B."/>
            <person name="Baker S."/>
            <person name="Barry K."/>
            <person name="Bills G."/>
            <person name="Bluhm B."/>
            <person name="Cannon C."/>
            <person name="Castanera R."/>
            <person name="Culley D."/>
            <person name="Daum C."/>
            <person name="Ezra D."/>
            <person name="Gonzalez J."/>
            <person name="Henrissat B."/>
            <person name="Kuo A."/>
            <person name="Liang C."/>
            <person name="Lipzen A."/>
            <person name="Lutzoni F."/>
            <person name="Magnuson J."/>
            <person name="Mondo S."/>
            <person name="Nolan M."/>
            <person name="Ohm R."/>
            <person name="Pangilinan J."/>
            <person name="Park H.-J."/>
            <person name="Ramirez L."/>
            <person name="Alfaro M."/>
            <person name="Sun H."/>
            <person name="Tritt A."/>
            <person name="Yoshinaga Y."/>
            <person name="Zwiers L.-H."/>
            <person name="Turgeon B."/>
            <person name="Goodwin S."/>
            <person name="Spatafora J."/>
            <person name="Crous P."/>
            <person name="Grigoriev I."/>
        </authorList>
    </citation>
    <scope>NUCLEOTIDE SEQUENCE</scope>
    <source>
        <strain evidence="6">CBS 110217</strain>
    </source>
</reference>
<dbReference type="PANTHER" id="PTHR43735:SF3">
    <property type="entry name" value="FERROPTOSIS SUPPRESSOR PROTEIN 1"/>
    <property type="match status" value="1"/>
</dbReference>
<protein>
    <submittedName>
        <fullName evidence="6">FAD/NAD(P)-binding domain-containing protein</fullName>
    </submittedName>
</protein>
<dbReference type="Proteomes" id="UP000799777">
    <property type="component" value="Unassembled WGS sequence"/>
</dbReference>
<dbReference type="GO" id="GO:0005737">
    <property type="term" value="C:cytoplasm"/>
    <property type="evidence" value="ECO:0007669"/>
    <property type="project" value="TreeGrafter"/>
</dbReference>
<keyword evidence="2" id="KW-0285">Flavoprotein</keyword>
<feature type="domain" description="FAD/NAD(P)-binding" evidence="5">
    <location>
        <begin position="6"/>
        <end position="309"/>
    </location>
</feature>
<dbReference type="GO" id="GO:0050660">
    <property type="term" value="F:flavin adenine dinucleotide binding"/>
    <property type="evidence" value="ECO:0007669"/>
    <property type="project" value="TreeGrafter"/>
</dbReference>
<dbReference type="PRINTS" id="PR00411">
    <property type="entry name" value="PNDRDTASEI"/>
</dbReference>
<organism evidence="6 7">
    <name type="scientific">Setomelanomma holmii</name>
    <dbReference type="NCBI Taxonomy" id="210430"/>
    <lineage>
        <taxon>Eukaryota</taxon>
        <taxon>Fungi</taxon>
        <taxon>Dikarya</taxon>
        <taxon>Ascomycota</taxon>
        <taxon>Pezizomycotina</taxon>
        <taxon>Dothideomycetes</taxon>
        <taxon>Pleosporomycetidae</taxon>
        <taxon>Pleosporales</taxon>
        <taxon>Pleosporineae</taxon>
        <taxon>Phaeosphaeriaceae</taxon>
        <taxon>Setomelanomma</taxon>
    </lineage>
</organism>
<evidence type="ECO:0000313" key="6">
    <source>
        <dbReference type="EMBL" id="KAF2026956.1"/>
    </source>
</evidence>
<comment type="caution">
    <text evidence="6">The sequence shown here is derived from an EMBL/GenBank/DDBJ whole genome shotgun (WGS) entry which is preliminary data.</text>
</comment>
<accession>A0A9P4LHL5</accession>
<dbReference type="OrthoDB" id="202203at2759"/>